<evidence type="ECO:0000313" key="2">
    <source>
        <dbReference type="Proteomes" id="UP000637239"/>
    </source>
</evidence>
<dbReference type="Proteomes" id="UP000637239">
    <property type="component" value="Chromosome 6"/>
</dbReference>
<dbReference type="AlphaFoldDB" id="A0A7R7ZPN3"/>
<protein>
    <recommendedName>
        <fullName evidence="3">ABM domain-containing protein</fullName>
    </recommendedName>
</protein>
<organism evidence="1 2">
    <name type="scientific">Aspergillus chevalieri</name>
    <name type="common">Eurotium chevalieri</name>
    <dbReference type="NCBI Taxonomy" id="182096"/>
    <lineage>
        <taxon>Eukaryota</taxon>
        <taxon>Fungi</taxon>
        <taxon>Dikarya</taxon>
        <taxon>Ascomycota</taxon>
        <taxon>Pezizomycotina</taxon>
        <taxon>Eurotiomycetes</taxon>
        <taxon>Eurotiomycetidae</taxon>
        <taxon>Eurotiales</taxon>
        <taxon>Aspergillaceae</taxon>
        <taxon>Aspergillus</taxon>
        <taxon>Aspergillus subgen. Aspergillus</taxon>
    </lineage>
</organism>
<evidence type="ECO:0000313" key="1">
    <source>
        <dbReference type="EMBL" id="BCR90125.1"/>
    </source>
</evidence>
<dbReference type="RefSeq" id="XP_043138647.1">
    <property type="nucleotide sequence ID" value="XM_043281138.1"/>
</dbReference>
<dbReference type="EMBL" id="AP024421">
    <property type="protein sequence ID" value="BCR90125.1"/>
    <property type="molecule type" value="Genomic_DNA"/>
</dbReference>
<keyword evidence="2" id="KW-1185">Reference proteome</keyword>
<evidence type="ECO:0008006" key="3">
    <source>
        <dbReference type="Google" id="ProtNLM"/>
    </source>
</evidence>
<gene>
    <name evidence="1" type="ORF">ACHE_60011A</name>
</gene>
<dbReference type="GeneID" id="66984483"/>
<name>A0A7R7ZPN3_ASPCH</name>
<proteinExistence type="predicted"/>
<reference evidence="1" key="1">
    <citation type="submission" date="2021-01" db="EMBL/GenBank/DDBJ databases">
        <authorList>
            <consortium name="Aspergillus chevalieri M1 genome sequencing consortium"/>
            <person name="Kazuki M."/>
            <person name="Futagami T."/>
        </authorList>
    </citation>
    <scope>NUCLEOTIDE SEQUENCE</scope>
    <source>
        <strain evidence="1">M1</strain>
    </source>
</reference>
<reference evidence="1" key="2">
    <citation type="submission" date="2021-02" db="EMBL/GenBank/DDBJ databases">
        <title>Aspergillus chevalieri M1 genome sequence.</title>
        <authorList>
            <person name="Kadooka C."/>
            <person name="Mori K."/>
            <person name="Futagami T."/>
        </authorList>
    </citation>
    <scope>NUCLEOTIDE SEQUENCE</scope>
    <source>
        <strain evidence="1">M1</strain>
    </source>
</reference>
<dbReference type="KEGG" id="ache:ACHE_60011A"/>
<accession>A0A7R7ZPN3</accession>
<sequence>MPTTRSQTKKIDLASSQDTGATPYLMNEAAWGPVLGWLDLDYSETSPLKRIEWRNALNQIQEADGCRYITFSCPEEEPQKLWIIIQWSSAAQRNCFHQSDNVASDAKKILYPISSGISDDGNKVHLIDRVDYSIGKVMHAGFPASPNPEKVHEVWMACFPVGALKHQWEQEQKLPLLLNFYARDEESSNHMAGILSQSVAWISGEVNYQGIRCQRIAWLMEWKSKEAEELYKTTVRWVKEEEGQSSKPQLALNMFIDDLKSFEMVGYETWHAQFEDIRDTLNN</sequence>